<keyword evidence="3" id="KW-0217">Developmental protein</keyword>
<dbReference type="PANTHER" id="PTHR46892:SF3">
    <property type="entry name" value="VISUAL SYSTEM HOMEOBOX 2"/>
    <property type="match status" value="1"/>
</dbReference>
<dbReference type="PANTHER" id="PTHR46892">
    <property type="entry name" value="VISUAL SYSTEM HOMEOBOX 2"/>
    <property type="match status" value="1"/>
</dbReference>
<accession>A0A6J8AC99</accession>
<feature type="region of interest" description="Disordered" evidence="11">
    <location>
        <begin position="287"/>
        <end position="310"/>
    </location>
</feature>
<feature type="domain" description="CVC" evidence="13">
    <location>
        <begin position="224"/>
        <end position="281"/>
    </location>
</feature>
<dbReference type="PROSITE" id="PS50071">
    <property type="entry name" value="HOMEOBOX_2"/>
    <property type="match status" value="1"/>
</dbReference>
<dbReference type="GO" id="GO:0005634">
    <property type="term" value="C:nucleus"/>
    <property type="evidence" value="ECO:0007669"/>
    <property type="project" value="UniProtKB-SubCell"/>
</dbReference>
<dbReference type="Proteomes" id="UP000507470">
    <property type="component" value="Unassembled WGS sequence"/>
</dbReference>
<dbReference type="Gene3D" id="1.10.10.60">
    <property type="entry name" value="Homeodomain-like"/>
    <property type="match status" value="1"/>
</dbReference>
<evidence type="ECO:0000256" key="3">
    <source>
        <dbReference type="ARBA" id="ARBA00022473"/>
    </source>
</evidence>
<evidence type="ECO:0000256" key="2">
    <source>
        <dbReference type="ARBA" id="ARBA00005733"/>
    </source>
</evidence>
<dbReference type="InterPro" id="IPR052294">
    <property type="entry name" value="VSX_homeobox_regulators"/>
</dbReference>
<evidence type="ECO:0000256" key="4">
    <source>
        <dbReference type="ARBA" id="ARBA00023015"/>
    </source>
</evidence>
<keyword evidence="6 9" id="KW-0371">Homeobox</keyword>
<feature type="domain" description="Homeobox" evidence="12">
    <location>
        <begin position="162"/>
        <end position="222"/>
    </location>
</feature>
<dbReference type="InterPro" id="IPR001356">
    <property type="entry name" value="HD"/>
</dbReference>
<feature type="compositionally biased region" description="Basic and acidic residues" evidence="11">
    <location>
        <begin position="322"/>
        <end position="359"/>
    </location>
</feature>
<evidence type="ECO:0000256" key="1">
    <source>
        <dbReference type="ARBA" id="ARBA00004123"/>
    </source>
</evidence>
<dbReference type="FunFam" id="1.10.10.60:FF:000065">
    <property type="entry name" value="Visual system homeobox 1"/>
    <property type="match status" value="1"/>
</dbReference>
<protein>
    <submittedName>
        <fullName evidence="14">VSX2</fullName>
    </submittedName>
</protein>
<dbReference type="CDD" id="cd00086">
    <property type="entry name" value="homeodomain"/>
    <property type="match status" value="1"/>
</dbReference>
<evidence type="ECO:0000313" key="14">
    <source>
        <dbReference type="EMBL" id="CAC5363917.1"/>
    </source>
</evidence>
<dbReference type="EMBL" id="CACVKT020000927">
    <property type="protein sequence ID" value="CAC5363917.1"/>
    <property type="molecule type" value="Genomic_DNA"/>
</dbReference>
<proteinExistence type="inferred from homology"/>
<keyword evidence="4" id="KW-0805">Transcription regulation</keyword>
<evidence type="ECO:0000313" key="15">
    <source>
        <dbReference type="Proteomes" id="UP000507470"/>
    </source>
</evidence>
<dbReference type="AlphaFoldDB" id="A0A6J8AC99"/>
<evidence type="ECO:0000259" key="13">
    <source>
        <dbReference type="PROSITE" id="PS51496"/>
    </source>
</evidence>
<name>A0A6J8AC99_MYTCO</name>
<evidence type="ECO:0000256" key="6">
    <source>
        <dbReference type="ARBA" id="ARBA00023155"/>
    </source>
</evidence>
<evidence type="ECO:0000256" key="9">
    <source>
        <dbReference type="PROSITE-ProRule" id="PRU00108"/>
    </source>
</evidence>
<dbReference type="InterPro" id="IPR009057">
    <property type="entry name" value="Homeodomain-like_sf"/>
</dbReference>
<dbReference type="SMART" id="SM00389">
    <property type="entry name" value="HOX"/>
    <property type="match status" value="1"/>
</dbReference>
<keyword evidence="7" id="KW-0804">Transcription</keyword>
<dbReference type="InterPro" id="IPR023339">
    <property type="entry name" value="CVC"/>
</dbReference>
<gene>
    <name evidence="14" type="ORF">MCOR_5153</name>
</gene>
<keyword evidence="15" id="KW-1185">Reference proteome</keyword>
<reference evidence="14 15" key="1">
    <citation type="submission" date="2020-06" db="EMBL/GenBank/DDBJ databases">
        <authorList>
            <person name="Li R."/>
            <person name="Bekaert M."/>
        </authorList>
    </citation>
    <scope>NUCLEOTIDE SEQUENCE [LARGE SCALE GENOMIC DNA]</scope>
    <source>
        <strain evidence="15">wild</strain>
    </source>
</reference>
<evidence type="ECO:0000259" key="12">
    <source>
        <dbReference type="PROSITE" id="PS50071"/>
    </source>
</evidence>
<feature type="compositionally biased region" description="Basic and acidic residues" evidence="11">
    <location>
        <begin position="287"/>
        <end position="308"/>
    </location>
</feature>
<dbReference type="PROSITE" id="PS00027">
    <property type="entry name" value="HOMEOBOX_1"/>
    <property type="match status" value="1"/>
</dbReference>
<evidence type="ECO:0000256" key="7">
    <source>
        <dbReference type="ARBA" id="ARBA00023163"/>
    </source>
</evidence>
<feature type="region of interest" description="Disordered" evidence="11">
    <location>
        <begin position="322"/>
        <end position="370"/>
    </location>
</feature>
<dbReference type="Pfam" id="PF00046">
    <property type="entry name" value="Homeodomain"/>
    <property type="match status" value="1"/>
</dbReference>
<organism evidence="14 15">
    <name type="scientific">Mytilus coruscus</name>
    <name type="common">Sea mussel</name>
    <dbReference type="NCBI Taxonomy" id="42192"/>
    <lineage>
        <taxon>Eukaryota</taxon>
        <taxon>Metazoa</taxon>
        <taxon>Spiralia</taxon>
        <taxon>Lophotrochozoa</taxon>
        <taxon>Mollusca</taxon>
        <taxon>Bivalvia</taxon>
        <taxon>Autobranchia</taxon>
        <taxon>Pteriomorphia</taxon>
        <taxon>Mytilida</taxon>
        <taxon>Mytiloidea</taxon>
        <taxon>Mytilidae</taxon>
        <taxon>Mytilinae</taxon>
        <taxon>Mytilus</taxon>
    </lineage>
</organism>
<evidence type="ECO:0000256" key="11">
    <source>
        <dbReference type="SAM" id="MobiDB-lite"/>
    </source>
</evidence>
<keyword evidence="5 9" id="KW-0238">DNA-binding</keyword>
<comment type="similarity">
    <text evidence="2">Belongs to the paired homeobox family.</text>
</comment>
<feature type="DNA-binding region" description="Homeobox" evidence="9">
    <location>
        <begin position="164"/>
        <end position="223"/>
    </location>
</feature>
<dbReference type="OrthoDB" id="6159439at2759"/>
<dbReference type="GO" id="GO:1990837">
    <property type="term" value="F:sequence-specific double-stranded DNA binding"/>
    <property type="evidence" value="ECO:0007669"/>
    <property type="project" value="TreeGrafter"/>
</dbReference>
<sequence length="370" mass="41042">MMNFAHHPSYAAALGMTAASTLGFSANFASHNLHTAENTDRTFSHSRNSFAIQELLGLRSEDEEKTRTTHSDALISPSAYLATSLAPLGSPGLKESAASLPYSSWRSTFINALNNSAQTVFGIGAGQGLPKGDIKSNLEHSIGDKGSVDSLDGTTVGGKKKKKKRRHRTIFTSYQLEELEKAFKEAHYPDVYAREVLALKTSLPEDRIQVWFQNRRAKWRKTEKTWGRSSIMAEYGLYGAMVRHSLPLPETIIKSAERGVMDSCAPWLLNLSSGMHKKSIEAAKTFKDVDEQSSDDGKSTKDKDEMRSESIATLRAKAFEHSAKINCDQSEHEDTKSVNEHEHYGTYQSRFEEPGKDSLGESSQDEIDVE</sequence>
<keyword evidence="8 9" id="KW-0539">Nucleus</keyword>
<evidence type="ECO:0000256" key="8">
    <source>
        <dbReference type="ARBA" id="ARBA00023242"/>
    </source>
</evidence>
<evidence type="ECO:0000256" key="10">
    <source>
        <dbReference type="RuleBase" id="RU000682"/>
    </source>
</evidence>
<comment type="subcellular location">
    <subcellularLocation>
        <location evidence="1 9 10">Nucleus</location>
    </subcellularLocation>
</comment>
<dbReference type="SUPFAM" id="SSF46689">
    <property type="entry name" value="Homeodomain-like"/>
    <property type="match status" value="1"/>
</dbReference>
<dbReference type="InterPro" id="IPR017970">
    <property type="entry name" value="Homeobox_CS"/>
</dbReference>
<dbReference type="GO" id="GO:0000981">
    <property type="term" value="F:DNA-binding transcription factor activity, RNA polymerase II-specific"/>
    <property type="evidence" value="ECO:0007669"/>
    <property type="project" value="InterPro"/>
</dbReference>
<dbReference type="PROSITE" id="PS51496">
    <property type="entry name" value="CVC"/>
    <property type="match status" value="1"/>
</dbReference>
<evidence type="ECO:0000256" key="5">
    <source>
        <dbReference type="ARBA" id="ARBA00023125"/>
    </source>
</evidence>